<protein>
    <submittedName>
        <fullName evidence="1">Uncharacterized protein</fullName>
    </submittedName>
</protein>
<dbReference type="EMBL" id="REGN01007366">
    <property type="protein sequence ID" value="RNA06512.1"/>
    <property type="molecule type" value="Genomic_DNA"/>
</dbReference>
<sequence>HRLDQVELINDCQPLASNALDCPAGRTRSGKLKLERELIKNCDSRYHFFTNRTAGYWNLLDDATRKINDTNTFKKRIDKLLNLN</sequence>
<feature type="non-terminal residue" evidence="1">
    <location>
        <position position="1"/>
    </location>
</feature>
<gene>
    <name evidence="1" type="ORF">BpHYR1_033433</name>
</gene>
<reference evidence="1 2" key="1">
    <citation type="journal article" date="2018" name="Sci. Rep.">
        <title>Genomic signatures of local adaptation to the degree of environmental predictability in rotifers.</title>
        <authorList>
            <person name="Franch-Gras L."/>
            <person name="Hahn C."/>
            <person name="Garcia-Roger E.M."/>
            <person name="Carmona M.J."/>
            <person name="Serra M."/>
            <person name="Gomez A."/>
        </authorList>
    </citation>
    <scope>NUCLEOTIDE SEQUENCE [LARGE SCALE GENOMIC DNA]</scope>
    <source>
        <strain evidence="1">HYR1</strain>
    </source>
</reference>
<keyword evidence="2" id="KW-1185">Reference proteome</keyword>
<evidence type="ECO:0000313" key="1">
    <source>
        <dbReference type="EMBL" id="RNA06512.1"/>
    </source>
</evidence>
<evidence type="ECO:0000313" key="2">
    <source>
        <dbReference type="Proteomes" id="UP000276133"/>
    </source>
</evidence>
<dbReference type="Proteomes" id="UP000276133">
    <property type="component" value="Unassembled WGS sequence"/>
</dbReference>
<accession>A0A3M7Q5P4</accession>
<comment type="caution">
    <text evidence="1">The sequence shown here is derived from an EMBL/GenBank/DDBJ whole genome shotgun (WGS) entry which is preliminary data.</text>
</comment>
<dbReference type="AlphaFoldDB" id="A0A3M7Q5P4"/>
<organism evidence="1 2">
    <name type="scientific">Brachionus plicatilis</name>
    <name type="common">Marine rotifer</name>
    <name type="synonym">Brachionus muelleri</name>
    <dbReference type="NCBI Taxonomy" id="10195"/>
    <lineage>
        <taxon>Eukaryota</taxon>
        <taxon>Metazoa</taxon>
        <taxon>Spiralia</taxon>
        <taxon>Gnathifera</taxon>
        <taxon>Rotifera</taxon>
        <taxon>Eurotatoria</taxon>
        <taxon>Monogononta</taxon>
        <taxon>Pseudotrocha</taxon>
        <taxon>Ploima</taxon>
        <taxon>Brachionidae</taxon>
        <taxon>Brachionus</taxon>
    </lineage>
</organism>
<name>A0A3M7Q5P4_BRAPC</name>
<proteinExistence type="predicted"/>